<sequence>MSDDGARTGTATPDGKTPRGAVVTPAVVAVTAVTDAWLVILFAAIGRQSHDETNGVVGTLTTAWPFLVGLAVGWVVVYALSRRAGRTVRPQRAWPAGVTVWVATVLCGMLLRAATGEGTAFAFVIVATLFNLLTLVGWRLLAQLVAARRR</sequence>
<gene>
    <name evidence="2" type="ORF">GCM10023353_33440</name>
</gene>
<reference evidence="3" key="1">
    <citation type="journal article" date="2019" name="Int. J. Syst. Evol. Microbiol.">
        <title>The Global Catalogue of Microorganisms (GCM) 10K type strain sequencing project: providing services to taxonomists for standard genome sequencing and annotation.</title>
        <authorList>
            <consortium name="The Broad Institute Genomics Platform"/>
            <consortium name="The Broad Institute Genome Sequencing Center for Infectious Disease"/>
            <person name="Wu L."/>
            <person name="Ma J."/>
        </authorList>
    </citation>
    <scope>NUCLEOTIDE SEQUENCE [LARGE SCALE GENOMIC DNA]</scope>
    <source>
        <strain evidence="3">JCM 18542</strain>
    </source>
</reference>
<evidence type="ECO:0000313" key="3">
    <source>
        <dbReference type="Proteomes" id="UP001500839"/>
    </source>
</evidence>
<comment type="caution">
    <text evidence="2">The sequence shown here is derived from an EMBL/GenBank/DDBJ whole genome shotgun (WGS) entry which is preliminary data.</text>
</comment>
<accession>A0ABP9CYQ7</accession>
<dbReference type="InterPro" id="IPR021414">
    <property type="entry name" value="DUF3054"/>
</dbReference>
<dbReference type="Proteomes" id="UP001500839">
    <property type="component" value="Unassembled WGS sequence"/>
</dbReference>
<protein>
    <recommendedName>
        <fullName evidence="4">DUF3054 domain-containing protein</fullName>
    </recommendedName>
</protein>
<dbReference type="EMBL" id="BAABKQ010000001">
    <property type="protein sequence ID" value="GAA4822295.1"/>
    <property type="molecule type" value="Genomic_DNA"/>
</dbReference>
<dbReference type="Pfam" id="PF11255">
    <property type="entry name" value="DUF3054"/>
    <property type="match status" value="1"/>
</dbReference>
<proteinExistence type="predicted"/>
<feature type="transmembrane region" description="Helical" evidence="1">
    <location>
        <begin position="63"/>
        <end position="81"/>
    </location>
</feature>
<evidence type="ECO:0000256" key="1">
    <source>
        <dbReference type="SAM" id="Phobius"/>
    </source>
</evidence>
<keyword evidence="1" id="KW-0472">Membrane</keyword>
<evidence type="ECO:0000313" key="2">
    <source>
        <dbReference type="EMBL" id="GAA4822295.1"/>
    </source>
</evidence>
<feature type="transmembrane region" description="Helical" evidence="1">
    <location>
        <begin position="120"/>
        <end position="141"/>
    </location>
</feature>
<keyword evidence="1" id="KW-1133">Transmembrane helix</keyword>
<evidence type="ECO:0008006" key="4">
    <source>
        <dbReference type="Google" id="ProtNLM"/>
    </source>
</evidence>
<feature type="transmembrane region" description="Helical" evidence="1">
    <location>
        <begin position="93"/>
        <end position="114"/>
    </location>
</feature>
<organism evidence="2 3">
    <name type="scientific">Tomitella cavernea</name>
    <dbReference type="NCBI Taxonomy" id="1387982"/>
    <lineage>
        <taxon>Bacteria</taxon>
        <taxon>Bacillati</taxon>
        <taxon>Actinomycetota</taxon>
        <taxon>Actinomycetes</taxon>
        <taxon>Mycobacteriales</taxon>
        <taxon>Tomitella</taxon>
    </lineage>
</organism>
<name>A0ABP9CYQ7_9ACTN</name>
<keyword evidence="3" id="KW-1185">Reference proteome</keyword>
<feature type="transmembrane region" description="Helical" evidence="1">
    <location>
        <begin position="21"/>
        <end position="43"/>
    </location>
</feature>
<keyword evidence="1" id="KW-0812">Transmembrane</keyword>
<dbReference type="RefSeq" id="WP_307810916.1">
    <property type="nucleotide sequence ID" value="NZ_BAABKQ010000001.1"/>
</dbReference>